<dbReference type="PANTHER" id="PTHR30204:SF69">
    <property type="entry name" value="MERR-FAMILY TRANSCRIPTIONAL REGULATOR"/>
    <property type="match status" value="1"/>
</dbReference>
<evidence type="ECO:0000313" key="7">
    <source>
        <dbReference type="Proteomes" id="UP000683246"/>
    </source>
</evidence>
<keyword evidence="7" id="KW-1185">Reference proteome</keyword>
<accession>A0A8J8MGR1</accession>
<dbReference type="KEGG" id="vpy:HZI73_02645"/>
<dbReference type="Gene3D" id="1.10.1660.10">
    <property type="match status" value="1"/>
</dbReference>
<keyword evidence="2" id="KW-0805">Transcription regulation</keyword>
<dbReference type="InterPro" id="IPR047057">
    <property type="entry name" value="MerR_fam"/>
</dbReference>
<evidence type="ECO:0000256" key="3">
    <source>
        <dbReference type="ARBA" id="ARBA00023125"/>
    </source>
</evidence>
<evidence type="ECO:0000256" key="4">
    <source>
        <dbReference type="ARBA" id="ARBA00023163"/>
    </source>
</evidence>
<reference evidence="6" key="1">
    <citation type="submission" date="2020-07" db="EMBL/GenBank/DDBJ databases">
        <title>Vallitalea pronyensis genome.</title>
        <authorList>
            <person name="Postec A."/>
        </authorList>
    </citation>
    <scope>NUCLEOTIDE SEQUENCE</scope>
    <source>
        <strain evidence="6">FatNI3</strain>
    </source>
</reference>
<dbReference type="PANTHER" id="PTHR30204">
    <property type="entry name" value="REDOX-CYCLING DRUG-SENSING TRANSCRIPTIONAL ACTIVATOR SOXR"/>
    <property type="match status" value="1"/>
</dbReference>
<evidence type="ECO:0000256" key="1">
    <source>
        <dbReference type="ARBA" id="ARBA00022491"/>
    </source>
</evidence>
<name>A0A8J8MGR1_9FIRM</name>
<dbReference type="AlphaFoldDB" id="A0A8J8MGR1"/>
<dbReference type="EMBL" id="CP058649">
    <property type="protein sequence ID" value="QUI21246.1"/>
    <property type="molecule type" value="Genomic_DNA"/>
</dbReference>
<dbReference type="Pfam" id="PF13411">
    <property type="entry name" value="MerR_1"/>
    <property type="match status" value="1"/>
</dbReference>
<keyword evidence="3" id="KW-0238">DNA-binding</keyword>
<dbReference type="RefSeq" id="WP_212696711.1">
    <property type="nucleotide sequence ID" value="NZ_CP058649.1"/>
</dbReference>
<keyword evidence="1" id="KW-0678">Repressor</keyword>
<dbReference type="InterPro" id="IPR009061">
    <property type="entry name" value="DNA-bd_dom_put_sf"/>
</dbReference>
<dbReference type="GO" id="GO:0003677">
    <property type="term" value="F:DNA binding"/>
    <property type="evidence" value="ECO:0007669"/>
    <property type="project" value="UniProtKB-KW"/>
</dbReference>
<gene>
    <name evidence="6" type="ORF">HZI73_02645</name>
</gene>
<proteinExistence type="predicted"/>
<evidence type="ECO:0000313" key="6">
    <source>
        <dbReference type="EMBL" id="QUI21246.1"/>
    </source>
</evidence>
<evidence type="ECO:0000256" key="2">
    <source>
        <dbReference type="ARBA" id="ARBA00023015"/>
    </source>
</evidence>
<evidence type="ECO:0000259" key="5">
    <source>
        <dbReference type="PROSITE" id="PS50937"/>
    </source>
</evidence>
<feature type="domain" description="HTH merR-type" evidence="5">
    <location>
        <begin position="5"/>
        <end position="73"/>
    </location>
</feature>
<sequence>MAEIRYIISDASKQLDVEPHVLRYWEEELELEIPRNELGHRYFRAEDLNTLKNIKKLKDQGLQLKAIKMLLPGILEEDKLPKHESDQDRTSHELTHGNQVTTVFKQEEKMEVAKPTGSKLQQFQIFLKDVLEDALKENNEELKETLTKEVAGEMRCLFKEREALEERRYKKLDETIREMQKMRQEIASSSSRKLFKFRKNKMG</sequence>
<dbReference type="InterPro" id="IPR000551">
    <property type="entry name" value="MerR-type_HTH_dom"/>
</dbReference>
<dbReference type="Proteomes" id="UP000683246">
    <property type="component" value="Chromosome"/>
</dbReference>
<dbReference type="CDD" id="cd04764">
    <property type="entry name" value="HTH_MlrA-like_sg1"/>
    <property type="match status" value="1"/>
</dbReference>
<organism evidence="6 7">
    <name type="scientific">Vallitalea pronyensis</name>
    <dbReference type="NCBI Taxonomy" id="1348613"/>
    <lineage>
        <taxon>Bacteria</taxon>
        <taxon>Bacillati</taxon>
        <taxon>Bacillota</taxon>
        <taxon>Clostridia</taxon>
        <taxon>Lachnospirales</taxon>
        <taxon>Vallitaleaceae</taxon>
        <taxon>Vallitalea</taxon>
    </lineage>
</organism>
<dbReference type="SUPFAM" id="SSF46955">
    <property type="entry name" value="Putative DNA-binding domain"/>
    <property type="match status" value="1"/>
</dbReference>
<dbReference type="SMART" id="SM00422">
    <property type="entry name" value="HTH_MERR"/>
    <property type="match status" value="1"/>
</dbReference>
<dbReference type="PROSITE" id="PS50937">
    <property type="entry name" value="HTH_MERR_2"/>
    <property type="match status" value="1"/>
</dbReference>
<dbReference type="GO" id="GO:0003700">
    <property type="term" value="F:DNA-binding transcription factor activity"/>
    <property type="evidence" value="ECO:0007669"/>
    <property type="project" value="InterPro"/>
</dbReference>
<keyword evidence="4" id="KW-0804">Transcription</keyword>
<protein>
    <submittedName>
        <fullName evidence="6">MerR family transcriptional regulator</fullName>
    </submittedName>
</protein>